<feature type="chain" id="PRO_5039164691" evidence="2">
    <location>
        <begin position="22"/>
        <end position="362"/>
    </location>
</feature>
<sequence>MKKKRASVLLTSLLLAALMLTPDLGITAKAGGVGVASVIGASDEDDQDEIEKAQESAQAIQENAEKTDGAGTSYVAGYSSDLVMANVSKTLNVRTEPSDSAEKAGVLYKDCGGRILEQKDGWTKIESGDLVGWADDDYLLFGEDAKELASEVGSEVITVTTNALYVRSEATTSSDSLGVITKGDQLDIIEDLGNGWISVEYDDEEGYVQGKYVTTDFRLDAGETLAAIKLREEEAKKAEMTRQREAVQADGDEVKLLAALIQCEAGNQPYDGKVGVGAVVMNRVKSAAYPNTIYDVIYASGQFTPALNGKVAEVYNSGKISDSCMQAAQAAINGETTVGGATHFKRVGHHDGGYVIQDHVFW</sequence>
<dbReference type="Proteomes" id="UP000182584">
    <property type="component" value="Unassembled WGS sequence"/>
</dbReference>
<dbReference type="Pfam" id="PF07486">
    <property type="entry name" value="Hydrolase_2"/>
    <property type="match status" value="1"/>
</dbReference>
<dbReference type="eggNOG" id="COG3773">
    <property type="taxonomic scope" value="Bacteria"/>
</dbReference>
<dbReference type="InterPro" id="IPR052354">
    <property type="entry name" value="Cell_Wall_Dynamics_Protein"/>
</dbReference>
<reference evidence="4 5" key="1">
    <citation type="submission" date="2016-10" db="EMBL/GenBank/DDBJ databases">
        <authorList>
            <person name="de Groot N.N."/>
        </authorList>
    </citation>
    <scope>NUCLEOTIDE SEQUENCE [LARGE SCALE GENOMIC DNA]</scope>
    <source>
        <strain evidence="4 5">AR40</strain>
    </source>
</reference>
<dbReference type="InterPro" id="IPR003646">
    <property type="entry name" value="SH3-like_bac-type"/>
</dbReference>
<accession>A0A1H9RMT0</accession>
<feature type="coiled-coil region" evidence="1">
    <location>
        <begin position="43"/>
        <end position="70"/>
    </location>
</feature>
<dbReference type="Gene3D" id="1.10.10.2520">
    <property type="entry name" value="Cell wall hydrolase SleB, domain 1"/>
    <property type="match status" value="1"/>
</dbReference>
<protein>
    <submittedName>
        <fullName evidence="4">SH3 domain-containing protein</fullName>
    </submittedName>
</protein>
<dbReference type="GO" id="GO:0016787">
    <property type="term" value="F:hydrolase activity"/>
    <property type="evidence" value="ECO:0007669"/>
    <property type="project" value="InterPro"/>
</dbReference>
<evidence type="ECO:0000313" key="4">
    <source>
        <dbReference type="EMBL" id="SER74054.1"/>
    </source>
</evidence>
<name>A0A1H9RMT0_BUTFI</name>
<dbReference type="SMART" id="SM00287">
    <property type="entry name" value="SH3b"/>
    <property type="match status" value="2"/>
</dbReference>
<evidence type="ECO:0000256" key="1">
    <source>
        <dbReference type="SAM" id="Coils"/>
    </source>
</evidence>
<feature type="signal peptide" evidence="2">
    <location>
        <begin position="1"/>
        <end position="21"/>
    </location>
</feature>
<dbReference type="InterPro" id="IPR036028">
    <property type="entry name" value="SH3-like_dom_sf"/>
</dbReference>
<dbReference type="PANTHER" id="PTHR34408">
    <property type="entry name" value="FAMILY PROTEIN, PUTATIVE-RELATED"/>
    <property type="match status" value="1"/>
</dbReference>
<feature type="domain" description="SH3b" evidence="3">
    <location>
        <begin position="154"/>
        <end position="217"/>
    </location>
</feature>
<proteinExistence type="predicted"/>
<dbReference type="eggNOG" id="COG3103">
    <property type="taxonomic scope" value="Bacteria"/>
</dbReference>
<dbReference type="InterPro" id="IPR042047">
    <property type="entry name" value="SleB_dom1"/>
</dbReference>
<dbReference type="Gene3D" id="2.30.30.40">
    <property type="entry name" value="SH3 Domains"/>
    <property type="match status" value="2"/>
</dbReference>
<gene>
    <name evidence="4" type="ORF">SAMN04487884_11040</name>
</gene>
<dbReference type="OrthoDB" id="9785345at2"/>
<dbReference type="RefSeq" id="WP_074755822.1">
    <property type="nucleotide sequence ID" value="NZ_FOGJ01000010.1"/>
</dbReference>
<dbReference type="SUPFAM" id="SSF50044">
    <property type="entry name" value="SH3-domain"/>
    <property type="match status" value="1"/>
</dbReference>
<evidence type="ECO:0000259" key="3">
    <source>
        <dbReference type="PROSITE" id="PS51781"/>
    </source>
</evidence>
<dbReference type="InterPro" id="IPR011105">
    <property type="entry name" value="Cell_wall_hydrolase_SleB"/>
</dbReference>
<dbReference type="Pfam" id="PF08239">
    <property type="entry name" value="SH3_3"/>
    <property type="match status" value="2"/>
</dbReference>
<keyword evidence="1" id="KW-0175">Coiled coil</keyword>
<dbReference type="PANTHER" id="PTHR34408:SF1">
    <property type="entry name" value="GLYCOSYL HYDROLASE FAMILY 19 DOMAIN-CONTAINING PROTEIN HI_1415"/>
    <property type="match status" value="1"/>
</dbReference>
<organism evidence="4 5">
    <name type="scientific">Butyrivibrio fibrisolvens</name>
    <dbReference type="NCBI Taxonomy" id="831"/>
    <lineage>
        <taxon>Bacteria</taxon>
        <taxon>Bacillati</taxon>
        <taxon>Bacillota</taxon>
        <taxon>Clostridia</taxon>
        <taxon>Lachnospirales</taxon>
        <taxon>Lachnospiraceae</taxon>
        <taxon>Butyrivibrio</taxon>
    </lineage>
</organism>
<evidence type="ECO:0000313" key="5">
    <source>
        <dbReference type="Proteomes" id="UP000182584"/>
    </source>
</evidence>
<keyword evidence="2" id="KW-0732">Signal</keyword>
<dbReference type="EMBL" id="FOGJ01000010">
    <property type="protein sequence ID" value="SER74054.1"/>
    <property type="molecule type" value="Genomic_DNA"/>
</dbReference>
<evidence type="ECO:0000256" key="2">
    <source>
        <dbReference type="SAM" id="SignalP"/>
    </source>
</evidence>
<dbReference type="AlphaFoldDB" id="A0A1H9RMT0"/>
<dbReference type="PROSITE" id="PS51781">
    <property type="entry name" value="SH3B"/>
    <property type="match status" value="1"/>
</dbReference>